<gene>
    <name evidence="1" type="ORF">CNEO2_250004</name>
</gene>
<organism evidence="1 2">
    <name type="scientific">Clostridium neonatale</name>
    <dbReference type="NCBI Taxonomy" id="137838"/>
    <lineage>
        <taxon>Bacteria</taxon>
        <taxon>Bacillati</taxon>
        <taxon>Bacillota</taxon>
        <taxon>Clostridia</taxon>
        <taxon>Eubacteriales</taxon>
        <taxon>Clostridiaceae</taxon>
        <taxon>Clostridium</taxon>
    </lineage>
</organism>
<dbReference type="RefSeq" id="WP_317116099.1">
    <property type="nucleotide sequence ID" value="NZ_CAMTDL010000251.1"/>
</dbReference>
<dbReference type="Gene3D" id="1.10.10.10">
    <property type="entry name" value="Winged helix-like DNA-binding domain superfamily/Winged helix DNA-binding domain"/>
    <property type="match status" value="1"/>
</dbReference>
<reference evidence="1" key="1">
    <citation type="submission" date="2022-10" db="EMBL/GenBank/DDBJ databases">
        <authorList>
            <person name="Aires J."/>
            <person name="Mesa V."/>
        </authorList>
    </citation>
    <scope>NUCLEOTIDE SEQUENCE</scope>
    <source>
        <strain evidence="1">Clostridium neonatale JD116</strain>
    </source>
</reference>
<dbReference type="EMBL" id="CAMTCP010000177">
    <property type="protein sequence ID" value="CAI3577730.1"/>
    <property type="molecule type" value="Genomic_DNA"/>
</dbReference>
<evidence type="ECO:0000313" key="1">
    <source>
        <dbReference type="EMBL" id="CAI3577730.1"/>
    </source>
</evidence>
<comment type="caution">
    <text evidence="1">The sequence shown here is derived from an EMBL/GenBank/DDBJ whole genome shotgun (WGS) entry which is preliminary data.</text>
</comment>
<name>A0AAD1YEN2_9CLOT</name>
<protein>
    <submittedName>
        <fullName evidence="1">Transcriptional regulator</fullName>
    </submittedName>
</protein>
<dbReference type="Proteomes" id="UP001189143">
    <property type="component" value="Unassembled WGS sequence"/>
</dbReference>
<dbReference type="InterPro" id="IPR036388">
    <property type="entry name" value="WH-like_DNA-bd_sf"/>
</dbReference>
<evidence type="ECO:0000313" key="2">
    <source>
        <dbReference type="Proteomes" id="UP001189143"/>
    </source>
</evidence>
<proteinExistence type="predicted"/>
<dbReference type="AlphaFoldDB" id="A0AAD1YEN2"/>
<sequence length="74" mass="8700">MVKCGRDGTVNFMADIFKSFTEEEIETLWNLLIKLYCFDGVEMDGFEENVQVPNINGEEVRMGLEKFFKRRNVK</sequence>
<accession>A0AAD1YEN2</accession>